<dbReference type="Proteomes" id="UP000196759">
    <property type="component" value="Chromosome"/>
</dbReference>
<gene>
    <name evidence="1" type="ORF">CBG50_02150</name>
</gene>
<name>A0A1Z3CFJ2_FUSNP</name>
<sequence length="153" mass="18114">MKYFRLGYDQVFLPKNNFIYNNEKIGSLSIMIKYKLFNKKQGNEILFLAEKSNEVNEAIAEKKYIFSYVKCSFDKEKLIDIKIKNKELEKIGYRLEYEIDSYMKDILDDTGLLATPVEISKEEFCEIMKENLRLFDNLDNYPTQSTAFGTYEV</sequence>
<keyword evidence="2" id="KW-1185">Reference proteome</keyword>
<dbReference type="AlphaFoldDB" id="A0A1Z3CFJ2"/>
<reference evidence="1 2" key="1">
    <citation type="submission" date="2017-06" db="EMBL/GenBank/DDBJ databases">
        <title>Draft genome sequence of Fusobacterium nucleatum subsp. polymorphum KCOM 1260 (=ChDC F218).</title>
        <authorList>
            <person name="Kook J.-K."/>
            <person name="Park S.-N."/>
            <person name="Lim Y.K."/>
            <person name="Roh H."/>
        </authorList>
    </citation>
    <scope>NUCLEOTIDE SEQUENCE [LARGE SCALE GENOMIC DNA]</scope>
    <source>
        <strain evidence="2">KCOM 1260 (ChDC F218)</strain>
    </source>
</reference>
<dbReference type="RefSeq" id="WP_088336782.1">
    <property type="nucleotide sequence ID" value="NZ_CP021934.1"/>
</dbReference>
<evidence type="ECO:0000313" key="1">
    <source>
        <dbReference type="EMBL" id="ASC02215.1"/>
    </source>
</evidence>
<dbReference type="EMBL" id="CP021934">
    <property type="protein sequence ID" value="ASC02215.1"/>
    <property type="molecule type" value="Genomic_DNA"/>
</dbReference>
<organism evidence="1 2">
    <name type="scientific">Fusobacterium nucleatum subsp. polymorphum</name>
    <name type="common">Fusobacterium polymorphum</name>
    <dbReference type="NCBI Taxonomy" id="76857"/>
    <lineage>
        <taxon>Bacteria</taxon>
        <taxon>Fusobacteriati</taxon>
        <taxon>Fusobacteriota</taxon>
        <taxon>Fusobacteriia</taxon>
        <taxon>Fusobacteriales</taxon>
        <taxon>Fusobacteriaceae</taxon>
        <taxon>Fusobacterium</taxon>
    </lineage>
</organism>
<accession>A0A1Z3CFJ2</accession>
<proteinExistence type="predicted"/>
<evidence type="ECO:0000313" key="2">
    <source>
        <dbReference type="Proteomes" id="UP000196759"/>
    </source>
</evidence>
<protein>
    <submittedName>
        <fullName evidence="1">Uncharacterized protein</fullName>
    </submittedName>
</protein>